<dbReference type="Pfam" id="PF08659">
    <property type="entry name" value="KR"/>
    <property type="match status" value="1"/>
</dbReference>
<accession>A0ABU3AQY0</accession>
<organism evidence="10 11">
    <name type="scientific">Streptomyces lancefieldiae</name>
    <dbReference type="NCBI Taxonomy" id="3075520"/>
    <lineage>
        <taxon>Bacteria</taxon>
        <taxon>Bacillati</taxon>
        <taxon>Actinomycetota</taxon>
        <taxon>Actinomycetes</taxon>
        <taxon>Kitasatosporales</taxon>
        <taxon>Streptomycetaceae</taxon>
        <taxon>Streptomyces</taxon>
    </lineage>
</organism>
<dbReference type="SUPFAM" id="SSF53474">
    <property type="entry name" value="alpha/beta-Hydrolases"/>
    <property type="match status" value="1"/>
</dbReference>
<dbReference type="InterPro" id="IPR029058">
    <property type="entry name" value="AB_hydrolase_fold"/>
</dbReference>
<dbReference type="PANTHER" id="PTHR43775">
    <property type="entry name" value="FATTY ACID SYNTHASE"/>
    <property type="match status" value="1"/>
</dbReference>
<keyword evidence="11" id="KW-1185">Reference proteome</keyword>
<dbReference type="Gene3D" id="3.40.50.720">
    <property type="entry name" value="NAD(P)-binding Rossmann-like Domain"/>
    <property type="match status" value="1"/>
</dbReference>
<protein>
    <submittedName>
        <fullName evidence="10">Type I polyketide synthase</fullName>
    </submittedName>
</protein>
<dbReference type="InterPro" id="IPR036736">
    <property type="entry name" value="ACP-like_sf"/>
</dbReference>
<dbReference type="RefSeq" id="WP_311573825.1">
    <property type="nucleotide sequence ID" value="NZ_JAVRFH010000017.1"/>
</dbReference>
<keyword evidence="6" id="KW-0012">Acyltransferase</keyword>
<keyword evidence="5" id="KW-0511">Multifunctional enzyme</keyword>
<dbReference type="PROSITE" id="PS50075">
    <property type="entry name" value="CARRIER"/>
    <property type="match status" value="1"/>
</dbReference>
<dbReference type="InterPro" id="IPR032821">
    <property type="entry name" value="PKS_assoc"/>
</dbReference>
<dbReference type="SUPFAM" id="SSF51735">
    <property type="entry name" value="NAD(P)-binding Rossmann-fold domains"/>
    <property type="match status" value="2"/>
</dbReference>
<evidence type="ECO:0000256" key="5">
    <source>
        <dbReference type="ARBA" id="ARBA00023268"/>
    </source>
</evidence>
<dbReference type="InterPro" id="IPR018201">
    <property type="entry name" value="Ketoacyl_synth_AS"/>
</dbReference>
<keyword evidence="3" id="KW-0808">Transferase</keyword>
<sequence length="1791" mass="187903">MSQDDRLRRLLRETAAQLQHARRLLTDARARPLEPVAIVGMSCRYPGGADSPELLWELVTDGTDAISAFPADRGWQPPGTGPDQGGFLHEASGFDPEFFSISPKEAAGMDPQQRLLLEIAWEAVERAGIDPSTLRGSRTDVLVGGAFTGYVPSTMGTSDGSEGDAVTGSSTSMLSGRISYTLGLAGSAVTLDTACSSSLVALHLGVRSLREHECDLALVGGVTVMGSPTPIAEFARQGGLAPDGRSKAFADTADGIGWSEGAGLLLIERLSDAQRHGHPVLAVVRGSATNQDGDSNGITAPSGAAQRAVIEQALAGAGLSPADVDAVEAHGTGTSLGDPIEARALLAAYGQHRPAGRPLYLGSVKSNLGHTQAAAGLAGVIKMVQAMRHGVLPRTLHVEEPSSHVDWTAGAVELLREQRKWPETGRPRRTAVSSFGISGTNAHVVLEEAPATDETDTGTTATTTDGESPGPSPLPWVVVSAKSEPALRAQAAKLYDHLDRRPGVTVPDVARALVTSRSLFDHRAVVTAHDRAELLAGLRSLSQGTPAGRVVTGVAGRARTAALFTGQGSQRPGMGRELYERFPVFAETFDALCDRFETLLPTPLREIVFAEPGTPEATTLDLSGFAQPALFAVEVALYRLYESFGRTADFVVGHSLGELSAAHVAGVLSLPDAARLVAARGSLMQELPGRGVMSAVRAGEPDVLAVLTDLDRPVDIAAVNGPDAVVVSGTEGDVALVEHAASARGWKTTRLAVTHAFHSSLMDPMLDRYAEVLAGVSFGEPVTGFVSTTWGRVVSGAELGRPEYWLDNVRRTVRFADAVRALDATGVDTYLEIGPDAVLSSLAQDCVPDPRRAAFVATQRRDEGQAETFTRALARLIVRGGPAPEPGRTEGARPRHVELPTYAFQRERYWLGSTLPYAAPTDEVPDWHYGITWEPLPAARPAPALGGTWLLAVPQDGAGGDVAAALTTAGAHVTRLTVADLDRAGLADRLGALPTRPTGIVSLLGDATEPLPGLTAVPTGLATTLVLAQALGDADLTAPLWCVTTGAASVSGEAVTGPAGAAVAALARVVGLEHPERWGGLVDLPAAPDAAALAALADVLALDPGEDQVAIRPSGRHVRRLTRTPVSGGRQPWRPTGTVLITGGTGGLGSHVARSLAKSGAEHLVLLGRRGPKAPGAPALRDELIALGAQVDLVACDVLDRDRLASVLAGLRADGSPVRAVVHTAGAAQPALPITRTCPEQLAEVMSAKSAGAVLLDELTAEDDLDAFVLFSSAAGVWGSGEQGGYCAANAVLDAVAQRRHARGRAATSIAWGVWAGPGMAEGAGDRYAVRGLRPMDPELAVRALHRAVASGTPAPVVADVDWARFATGYTAARPRPLITGLVPRPAPTAPAVRSDLRARLAGQSGQEQRDTLLDIVRREVAAELGHGSADAIGPERALRELGFDSLRAVGLRNRLTEVTDHPLPTGLIYDHETPAALAEHLATLLREETLTGPDTGSEEGGELHALYRRLALSGKMQAIESLCVGAAGLRETYDDPADFHPAARLVHMARGGHGPTLFAFPPFAPVEPAIQFARLAHYFQGRTDLAVVPIPGYRAGEPLAATVDALVGVLVRQVLHARGDAPVVILGYSSGGWLAHAVTEQLEAAGVRPSALVLLDTYLPDGMSPALRRAMNYELVVRRETFARPDATAITAYGSYRRLFRDWQPGPVAARTLFLRPRDCVPGAPDEPAVTDWRSSWPPGHEAGEVPGDHCTMVGDHSDTTAAAVWSWLSALQHNDKYNGKQNSNTRRTP</sequence>
<name>A0ABU3AQY0_9ACTN</name>
<comment type="caution">
    <text evidence="10">The sequence shown here is derived from an EMBL/GenBank/DDBJ whole genome shotgun (WGS) entry which is preliminary data.</text>
</comment>
<dbReference type="InterPro" id="IPR014030">
    <property type="entry name" value="Ketoacyl_synth_N"/>
</dbReference>
<dbReference type="EMBL" id="JAVRFH010000017">
    <property type="protein sequence ID" value="MDT0612240.1"/>
    <property type="molecule type" value="Genomic_DNA"/>
</dbReference>
<dbReference type="InterPro" id="IPR016036">
    <property type="entry name" value="Malonyl_transacylase_ACP-bd"/>
</dbReference>
<proteinExistence type="predicted"/>
<dbReference type="InterPro" id="IPR016039">
    <property type="entry name" value="Thiolase-like"/>
</dbReference>
<dbReference type="InterPro" id="IPR020841">
    <property type="entry name" value="PKS_Beta-ketoAc_synthase_dom"/>
</dbReference>
<evidence type="ECO:0000313" key="10">
    <source>
        <dbReference type="EMBL" id="MDT0612240.1"/>
    </source>
</evidence>
<dbReference type="InterPro" id="IPR001227">
    <property type="entry name" value="Ac_transferase_dom_sf"/>
</dbReference>
<keyword evidence="4" id="KW-0045">Antibiotic biosynthesis</keyword>
<dbReference type="Gene3D" id="3.30.70.3290">
    <property type="match status" value="1"/>
</dbReference>
<dbReference type="PANTHER" id="PTHR43775:SF51">
    <property type="entry name" value="INACTIVE PHENOLPHTHIOCEROL SYNTHESIS POLYKETIDE SYNTHASE TYPE I PKS1-RELATED"/>
    <property type="match status" value="1"/>
</dbReference>
<reference evidence="10" key="1">
    <citation type="submission" date="2024-05" db="EMBL/GenBank/DDBJ databases">
        <title>30 novel species of actinomycetes from the DSMZ collection.</title>
        <authorList>
            <person name="Nouioui I."/>
        </authorList>
    </citation>
    <scope>NUCLEOTIDE SEQUENCE</scope>
    <source>
        <strain evidence="10">DSM 40712</strain>
    </source>
</reference>
<dbReference type="InterPro" id="IPR013968">
    <property type="entry name" value="PKS_KR"/>
</dbReference>
<feature type="region of interest" description="Disordered" evidence="7">
    <location>
        <begin position="1726"/>
        <end position="1747"/>
    </location>
</feature>
<dbReference type="Proteomes" id="UP001180724">
    <property type="component" value="Unassembled WGS sequence"/>
</dbReference>
<dbReference type="SUPFAM" id="SSF55048">
    <property type="entry name" value="Probable ACP-binding domain of malonyl-CoA ACP transacylase"/>
    <property type="match status" value="1"/>
</dbReference>
<dbReference type="InterPro" id="IPR006162">
    <property type="entry name" value="Ppantetheine_attach_site"/>
</dbReference>
<evidence type="ECO:0000256" key="3">
    <source>
        <dbReference type="ARBA" id="ARBA00022679"/>
    </source>
</evidence>
<dbReference type="SMART" id="SM00824">
    <property type="entry name" value="PKS_TE"/>
    <property type="match status" value="1"/>
</dbReference>
<dbReference type="Gene3D" id="3.40.47.10">
    <property type="match status" value="1"/>
</dbReference>
<dbReference type="Gene3D" id="3.40.50.1820">
    <property type="entry name" value="alpha/beta hydrolase"/>
    <property type="match status" value="1"/>
</dbReference>
<dbReference type="CDD" id="cd08952">
    <property type="entry name" value="KR_1_SDR_x"/>
    <property type="match status" value="1"/>
</dbReference>
<dbReference type="SUPFAM" id="SSF52151">
    <property type="entry name" value="FabD/lysophospholipase-like"/>
    <property type="match status" value="1"/>
</dbReference>
<dbReference type="InterPro" id="IPR014043">
    <property type="entry name" value="Acyl_transferase_dom"/>
</dbReference>
<dbReference type="InterPro" id="IPR050091">
    <property type="entry name" value="PKS_NRPS_Biosynth_Enz"/>
</dbReference>
<dbReference type="SUPFAM" id="SSF53901">
    <property type="entry name" value="Thiolase-like"/>
    <property type="match status" value="1"/>
</dbReference>
<dbReference type="InterPro" id="IPR020806">
    <property type="entry name" value="PKS_PP-bd"/>
</dbReference>
<dbReference type="InterPro" id="IPR036291">
    <property type="entry name" value="NAD(P)-bd_dom_sf"/>
</dbReference>
<dbReference type="SMART" id="SM00823">
    <property type="entry name" value="PKS_PP"/>
    <property type="match status" value="1"/>
</dbReference>
<dbReference type="InterPro" id="IPR057326">
    <property type="entry name" value="KR_dom"/>
</dbReference>
<evidence type="ECO:0000256" key="2">
    <source>
        <dbReference type="ARBA" id="ARBA00022553"/>
    </source>
</evidence>
<dbReference type="SMART" id="SM00825">
    <property type="entry name" value="PKS_KS"/>
    <property type="match status" value="1"/>
</dbReference>
<dbReference type="InterPro" id="IPR009081">
    <property type="entry name" value="PP-bd_ACP"/>
</dbReference>
<evidence type="ECO:0000256" key="6">
    <source>
        <dbReference type="ARBA" id="ARBA00023315"/>
    </source>
</evidence>
<dbReference type="Pfam" id="PF00975">
    <property type="entry name" value="Thioesterase"/>
    <property type="match status" value="1"/>
</dbReference>
<evidence type="ECO:0000259" key="9">
    <source>
        <dbReference type="PROSITE" id="PS52004"/>
    </source>
</evidence>
<dbReference type="CDD" id="cd00833">
    <property type="entry name" value="PKS"/>
    <property type="match status" value="1"/>
</dbReference>
<keyword evidence="2" id="KW-0597">Phosphoprotein</keyword>
<keyword evidence="1" id="KW-0596">Phosphopantetheine</keyword>
<feature type="region of interest" description="Disordered" evidence="7">
    <location>
        <begin position="450"/>
        <end position="472"/>
    </location>
</feature>
<evidence type="ECO:0000313" key="11">
    <source>
        <dbReference type="Proteomes" id="UP001180724"/>
    </source>
</evidence>
<evidence type="ECO:0000256" key="1">
    <source>
        <dbReference type="ARBA" id="ARBA00022450"/>
    </source>
</evidence>
<feature type="domain" description="Ketosynthase family 3 (KS3)" evidence="9">
    <location>
        <begin position="33"/>
        <end position="448"/>
    </location>
</feature>
<dbReference type="InterPro" id="IPR001031">
    <property type="entry name" value="Thioesterase"/>
</dbReference>
<dbReference type="Gene3D" id="3.40.366.10">
    <property type="entry name" value="Malonyl-Coenzyme A Acyl Carrier Protein, domain 2"/>
    <property type="match status" value="1"/>
</dbReference>
<dbReference type="Gene3D" id="1.10.1200.10">
    <property type="entry name" value="ACP-like"/>
    <property type="match status" value="1"/>
</dbReference>
<dbReference type="InterPro" id="IPR016035">
    <property type="entry name" value="Acyl_Trfase/lysoPLipase"/>
</dbReference>
<dbReference type="SMART" id="SM00827">
    <property type="entry name" value="PKS_AT"/>
    <property type="match status" value="1"/>
</dbReference>
<gene>
    <name evidence="10" type="ORF">RM812_18765</name>
</gene>
<evidence type="ECO:0000256" key="7">
    <source>
        <dbReference type="SAM" id="MobiDB-lite"/>
    </source>
</evidence>
<dbReference type="Pfam" id="PF02801">
    <property type="entry name" value="Ketoacyl-synt_C"/>
    <property type="match status" value="1"/>
</dbReference>
<feature type="domain" description="Carrier" evidence="8">
    <location>
        <begin position="1411"/>
        <end position="1486"/>
    </location>
</feature>
<feature type="compositionally biased region" description="Low complexity" evidence="7">
    <location>
        <begin position="457"/>
        <end position="467"/>
    </location>
</feature>
<dbReference type="PROSITE" id="PS00606">
    <property type="entry name" value="KS3_1"/>
    <property type="match status" value="1"/>
</dbReference>
<dbReference type="Pfam" id="PF00698">
    <property type="entry name" value="Acyl_transf_1"/>
    <property type="match status" value="1"/>
</dbReference>
<dbReference type="PROSITE" id="PS52004">
    <property type="entry name" value="KS3_2"/>
    <property type="match status" value="1"/>
</dbReference>
<dbReference type="InterPro" id="IPR014031">
    <property type="entry name" value="Ketoacyl_synth_C"/>
</dbReference>
<dbReference type="PROSITE" id="PS00012">
    <property type="entry name" value="PHOSPHOPANTETHEINE"/>
    <property type="match status" value="1"/>
</dbReference>
<dbReference type="Pfam" id="PF00550">
    <property type="entry name" value="PP-binding"/>
    <property type="match status" value="1"/>
</dbReference>
<evidence type="ECO:0000256" key="4">
    <source>
        <dbReference type="ARBA" id="ARBA00023194"/>
    </source>
</evidence>
<dbReference type="Pfam" id="PF16197">
    <property type="entry name" value="KAsynt_C_assoc"/>
    <property type="match status" value="1"/>
</dbReference>
<dbReference type="InterPro" id="IPR020802">
    <property type="entry name" value="TesA-like"/>
</dbReference>
<dbReference type="SMART" id="SM00822">
    <property type="entry name" value="PKS_KR"/>
    <property type="match status" value="1"/>
</dbReference>
<dbReference type="Pfam" id="PF00109">
    <property type="entry name" value="ketoacyl-synt"/>
    <property type="match status" value="1"/>
</dbReference>
<evidence type="ECO:0000259" key="8">
    <source>
        <dbReference type="PROSITE" id="PS50075"/>
    </source>
</evidence>